<feature type="binding site" evidence="4">
    <location>
        <position position="111"/>
    </location>
    <ligand>
        <name>D-ribulose 5-phosphate</name>
        <dbReference type="ChEBI" id="CHEBI:58121"/>
    </ligand>
</feature>
<evidence type="ECO:0000256" key="4">
    <source>
        <dbReference type="PIRSR" id="PIRSR005384-2"/>
    </source>
</evidence>
<evidence type="ECO:0000256" key="1">
    <source>
        <dbReference type="ARBA" id="ARBA00008754"/>
    </source>
</evidence>
<evidence type="ECO:0000256" key="2">
    <source>
        <dbReference type="ARBA" id="ARBA00023235"/>
    </source>
</evidence>
<dbReference type="PANTHER" id="PTHR30345:SF0">
    <property type="entry name" value="DNA DAMAGE-REPAIR_TOLERATION PROTEIN DRT102"/>
    <property type="match status" value="1"/>
</dbReference>
<feature type="binding site" evidence="4">
    <location>
        <begin position="8"/>
        <end position="9"/>
    </location>
    <ligand>
        <name>D-ribulose 5-phosphate</name>
        <dbReference type="ChEBI" id="CHEBI:58121"/>
    </ligand>
</feature>
<sequence>MRIYVGCDHAGLELKLKVMAALPDIDWQDMGTHSPDSTDYPDYANKVCEKITEEELSNKKHNIIDPLDGKALGLLICGSGQGMAIRANRFSNVRAALCWNEDIARLSRQHNNANILCLGQRFVPPDAALKILKVFLETKFEGGRHQNRVNKLSNDTGC</sequence>
<evidence type="ECO:0000313" key="5">
    <source>
        <dbReference type="EMBL" id="KYG63931.1"/>
    </source>
</evidence>
<dbReference type="Pfam" id="PF02502">
    <property type="entry name" value="LacAB_rpiB"/>
    <property type="match status" value="1"/>
</dbReference>
<dbReference type="Gene3D" id="3.40.1400.10">
    <property type="entry name" value="Sugar-phosphate isomerase, RpiB/LacA/LacB"/>
    <property type="match status" value="1"/>
</dbReference>
<dbReference type="InterPro" id="IPR004785">
    <property type="entry name" value="RpiB"/>
</dbReference>
<dbReference type="Proteomes" id="UP000075320">
    <property type="component" value="Unassembled WGS sequence"/>
</dbReference>
<dbReference type="GO" id="GO:0009052">
    <property type="term" value="P:pentose-phosphate shunt, non-oxidative branch"/>
    <property type="evidence" value="ECO:0007669"/>
    <property type="project" value="TreeGrafter"/>
</dbReference>
<dbReference type="NCBIfam" id="TIGR01120">
    <property type="entry name" value="rpiB"/>
    <property type="match status" value="1"/>
</dbReference>
<dbReference type="EMBL" id="LUKE01000003">
    <property type="protein sequence ID" value="KYG63931.1"/>
    <property type="molecule type" value="Genomic_DNA"/>
</dbReference>
<reference evidence="5 6" key="1">
    <citation type="submission" date="2016-03" db="EMBL/GenBank/DDBJ databases">
        <authorList>
            <person name="Ploux O."/>
        </authorList>
    </citation>
    <scope>NUCLEOTIDE SEQUENCE [LARGE SCALE GENOMIC DNA]</scope>
    <source>
        <strain evidence="5 6">R0</strain>
    </source>
</reference>
<comment type="similarity">
    <text evidence="1">Belongs to the LacAB/RpiB family.</text>
</comment>
<feature type="binding site" evidence="4">
    <location>
        <position position="121"/>
    </location>
    <ligand>
        <name>D-ribulose 5-phosphate</name>
        <dbReference type="ChEBI" id="CHEBI:58121"/>
    </ligand>
</feature>
<dbReference type="NCBIfam" id="TIGR00689">
    <property type="entry name" value="rpiB_lacA_lacB"/>
    <property type="match status" value="1"/>
</dbReference>
<accession>A0A150WK69</accession>
<dbReference type="PANTHER" id="PTHR30345">
    <property type="entry name" value="RIBOSE-5-PHOSPHATE ISOMERASE B"/>
    <property type="match status" value="1"/>
</dbReference>
<gene>
    <name evidence="5" type="ORF">AZI86_14050</name>
</gene>
<proteinExistence type="inferred from homology"/>
<name>A0A150WK69_BDEBC</name>
<dbReference type="OrthoDB" id="5292776at2"/>
<dbReference type="InterPro" id="IPR003500">
    <property type="entry name" value="RpiB_LacA_LacB"/>
</dbReference>
<keyword evidence="2 5" id="KW-0413">Isomerase</keyword>
<evidence type="ECO:0000313" key="6">
    <source>
        <dbReference type="Proteomes" id="UP000075320"/>
    </source>
</evidence>
<feature type="active site" description="Proton donor" evidence="3">
    <location>
        <position position="110"/>
    </location>
</feature>
<feature type="active site" description="Proton acceptor" evidence="3">
    <location>
        <position position="77"/>
    </location>
</feature>
<dbReference type="GO" id="GO:0019316">
    <property type="term" value="P:D-allose catabolic process"/>
    <property type="evidence" value="ECO:0007669"/>
    <property type="project" value="TreeGrafter"/>
</dbReference>
<dbReference type="GO" id="GO:0004751">
    <property type="term" value="F:ribose-5-phosphate isomerase activity"/>
    <property type="evidence" value="ECO:0007669"/>
    <property type="project" value="TreeGrafter"/>
</dbReference>
<dbReference type="AlphaFoldDB" id="A0A150WK69"/>
<evidence type="ECO:0000256" key="3">
    <source>
        <dbReference type="PIRSR" id="PIRSR005384-1"/>
    </source>
</evidence>
<comment type="caution">
    <text evidence="5">The sequence shown here is derived from an EMBL/GenBank/DDBJ whole genome shotgun (WGS) entry which is preliminary data.</text>
</comment>
<dbReference type="NCBIfam" id="NF004051">
    <property type="entry name" value="PRK05571.1"/>
    <property type="match status" value="1"/>
</dbReference>
<feature type="binding site" evidence="4">
    <location>
        <position position="148"/>
    </location>
    <ligand>
        <name>D-ribulose 5-phosphate</name>
        <dbReference type="ChEBI" id="CHEBI:58121"/>
    </ligand>
</feature>
<keyword evidence="6" id="KW-1185">Reference proteome</keyword>
<protein>
    <submittedName>
        <fullName evidence="5">Ribose-5-phosphate isomerase</fullName>
    </submittedName>
</protein>
<dbReference type="PIRSF" id="PIRSF005384">
    <property type="entry name" value="RpiB_LacA_B"/>
    <property type="match status" value="1"/>
</dbReference>
<dbReference type="SUPFAM" id="SSF89623">
    <property type="entry name" value="Ribose/Galactose isomerase RpiB/AlsB"/>
    <property type="match status" value="1"/>
</dbReference>
<feature type="binding site" evidence="4">
    <location>
        <position position="144"/>
    </location>
    <ligand>
        <name>D-ribulose 5-phosphate</name>
        <dbReference type="ChEBI" id="CHEBI:58121"/>
    </ligand>
</feature>
<dbReference type="RefSeq" id="WP_061835826.1">
    <property type="nucleotide sequence ID" value="NZ_LUKE01000003.1"/>
</dbReference>
<dbReference type="InterPro" id="IPR036569">
    <property type="entry name" value="RpiB_LacA_LacB_sf"/>
</dbReference>
<feature type="binding site" evidence="4">
    <location>
        <begin position="78"/>
        <end position="82"/>
    </location>
    <ligand>
        <name>D-ribulose 5-phosphate</name>
        <dbReference type="ChEBI" id="CHEBI:58121"/>
    </ligand>
</feature>
<organism evidence="5 6">
    <name type="scientific">Bdellovibrio bacteriovorus</name>
    <dbReference type="NCBI Taxonomy" id="959"/>
    <lineage>
        <taxon>Bacteria</taxon>
        <taxon>Pseudomonadati</taxon>
        <taxon>Bdellovibrionota</taxon>
        <taxon>Bdellovibrionia</taxon>
        <taxon>Bdellovibrionales</taxon>
        <taxon>Pseudobdellovibrionaceae</taxon>
        <taxon>Bdellovibrio</taxon>
    </lineage>
</organism>